<gene>
    <name evidence="1" type="ORF">LOK49_LG02G01184</name>
</gene>
<protein>
    <submittedName>
        <fullName evidence="1">Disease resistance protein RGA1</fullName>
    </submittedName>
</protein>
<evidence type="ECO:0000313" key="1">
    <source>
        <dbReference type="EMBL" id="KAI8025542.1"/>
    </source>
</evidence>
<organism evidence="1 2">
    <name type="scientific">Camellia lanceoleosa</name>
    <dbReference type="NCBI Taxonomy" id="1840588"/>
    <lineage>
        <taxon>Eukaryota</taxon>
        <taxon>Viridiplantae</taxon>
        <taxon>Streptophyta</taxon>
        <taxon>Embryophyta</taxon>
        <taxon>Tracheophyta</taxon>
        <taxon>Spermatophyta</taxon>
        <taxon>Magnoliopsida</taxon>
        <taxon>eudicotyledons</taxon>
        <taxon>Gunneridae</taxon>
        <taxon>Pentapetalae</taxon>
        <taxon>asterids</taxon>
        <taxon>Ericales</taxon>
        <taxon>Theaceae</taxon>
        <taxon>Camellia</taxon>
    </lineage>
</organism>
<comment type="caution">
    <text evidence="1">The sequence shown here is derived from an EMBL/GenBank/DDBJ whole genome shotgun (WGS) entry which is preliminary data.</text>
</comment>
<reference evidence="1 2" key="1">
    <citation type="journal article" date="2022" name="Plant J.">
        <title>Chromosome-level genome of Camellia lanceoleosa provides a valuable resource for understanding genome evolution and self-incompatibility.</title>
        <authorList>
            <person name="Gong W."/>
            <person name="Xiao S."/>
            <person name="Wang L."/>
            <person name="Liao Z."/>
            <person name="Chang Y."/>
            <person name="Mo W."/>
            <person name="Hu G."/>
            <person name="Li W."/>
            <person name="Zhao G."/>
            <person name="Zhu H."/>
            <person name="Hu X."/>
            <person name="Ji K."/>
            <person name="Xiang X."/>
            <person name="Song Q."/>
            <person name="Yuan D."/>
            <person name="Jin S."/>
            <person name="Zhang L."/>
        </authorList>
    </citation>
    <scope>NUCLEOTIDE SEQUENCE [LARGE SCALE GENOMIC DNA]</scope>
    <source>
        <strain evidence="1">SQ_2022a</strain>
    </source>
</reference>
<name>A0ACC0IKX5_9ERIC</name>
<sequence length="235" mass="26229">MFPISLVVSPIVSVVIKTAASLISDRYVAVIGVEEDIKRLSDTMSAINAVLQETDKMQTKSEPLKDWLEKVQDFAYDTADILETLSADAYMWRRKQVSSLRSSMHKIFIGYSIVDDVTKLLRRLEDIKEGKKLFDNIISAPGVMMPASETGHGHRHGHGYGQTHTSSLLSKSQVVGRKDDKEKIVEMLVSAALDKDDSTRDEGIPLWEVLQTNPVYGQPKGNPGKWEKGQQSHCD</sequence>
<dbReference type="Proteomes" id="UP001060215">
    <property type="component" value="Chromosome 3"/>
</dbReference>
<proteinExistence type="predicted"/>
<keyword evidence="2" id="KW-1185">Reference proteome</keyword>
<dbReference type="EMBL" id="CM045760">
    <property type="protein sequence ID" value="KAI8025542.1"/>
    <property type="molecule type" value="Genomic_DNA"/>
</dbReference>
<evidence type="ECO:0000313" key="2">
    <source>
        <dbReference type="Proteomes" id="UP001060215"/>
    </source>
</evidence>
<accession>A0ACC0IKX5</accession>